<dbReference type="GO" id="GO:0016020">
    <property type="term" value="C:membrane"/>
    <property type="evidence" value="ECO:0007669"/>
    <property type="project" value="UniProtKB-SubCell"/>
</dbReference>
<feature type="transmembrane region" description="Helical" evidence="6">
    <location>
        <begin position="215"/>
        <end position="232"/>
    </location>
</feature>
<protein>
    <recommendedName>
        <fullName evidence="9">Conjugal transfer protein TrbL</fullName>
    </recommendedName>
</protein>
<sequence>MGKSILRHAGTALSSVGGILWRHSLTILFVVSVLGLVTQHAYAVVTADQLNDKGYMVSNLINLETQMNGLINAAITGSTAFAKHVNYLFLAGLVYHVIITTYGYTRDGSMADVVEAVFYGLFVGILYKAFAELADLVWGWLNEVGATLQTDLLGTDGMFAAPVYIKEVLSNVVWGEEEFSFFSTSVDEIMMSIFFAIGSLVLYAAAFLTAVWPMLGYLIAKPLGLFLIPFLFVKKTAVYFDGFLTLLVGFGLYVIISKIILSMVALLMGGYMAAPYGSVAPNTTVLIKSDGSSDLTFLSIIMIISIFFFAAIPWFVTKIMGGGSFQTSGGLSSLSRVAGRAFKGG</sequence>
<evidence type="ECO:0000256" key="5">
    <source>
        <dbReference type="ARBA" id="ARBA00023136"/>
    </source>
</evidence>
<evidence type="ECO:0000256" key="2">
    <source>
        <dbReference type="ARBA" id="ARBA00007802"/>
    </source>
</evidence>
<gene>
    <name evidence="7" type="ORF">WH95_19575</name>
</gene>
<feature type="transmembrane region" description="Helical" evidence="6">
    <location>
        <begin position="117"/>
        <end position="141"/>
    </location>
</feature>
<dbReference type="RefSeq" id="WP_046510104.1">
    <property type="nucleotide sequence ID" value="NZ_LANI01000037.1"/>
</dbReference>
<comment type="subcellular location">
    <subcellularLocation>
        <location evidence="1">Membrane</location>
        <topology evidence="1">Multi-pass membrane protein</topology>
    </subcellularLocation>
</comment>
<keyword evidence="4 6" id="KW-1133">Transmembrane helix</keyword>
<dbReference type="AlphaFoldDB" id="A0A0M2R0S4"/>
<evidence type="ECO:0008006" key="9">
    <source>
        <dbReference type="Google" id="ProtNLM"/>
    </source>
</evidence>
<organism evidence="7 8">
    <name type="scientific">Kiloniella litopenaei</name>
    <dbReference type="NCBI Taxonomy" id="1549748"/>
    <lineage>
        <taxon>Bacteria</taxon>
        <taxon>Pseudomonadati</taxon>
        <taxon>Pseudomonadota</taxon>
        <taxon>Alphaproteobacteria</taxon>
        <taxon>Rhodospirillales</taxon>
        <taxon>Kiloniellaceae</taxon>
        <taxon>Kiloniella</taxon>
    </lineage>
</organism>
<feature type="transmembrane region" description="Helical" evidence="6">
    <location>
        <begin position="295"/>
        <end position="316"/>
    </location>
</feature>
<comment type="similarity">
    <text evidence="2">Belongs to the TrbL/VirB6 family.</text>
</comment>
<name>A0A0M2R0S4_9PROT</name>
<keyword evidence="8" id="KW-1185">Reference proteome</keyword>
<evidence type="ECO:0000256" key="3">
    <source>
        <dbReference type="ARBA" id="ARBA00022692"/>
    </source>
</evidence>
<feature type="transmembrane region" description="Helical" evidence="6">
    <location>
        <begin position="252"/>
        <end position="274"/>
    </location>
</feature>
<keyword evidence="3 6" id="KW-0812">Transmembrane</keyword>
<evidence type="ECO:0000256" key="4">
    <source>
        <dbReference type="ARBA" id="ARBA00022989"/>
    </source>
</evidence>
<reference evidence="7 8" key="1">
    <citation type="submission" date="2015-03" db="EMBL/GenBank/DDBJ databases">
        <title>Genome sequence of Kiloniella sp. P1-1, isolated from the gut microflora of Pacific white shrimp, Penaeus vannamei.</title>
        <authorList>
            <person name="Shao Z."/>
            <person name="Wang L."/>
            <person name="Li X."/>
        </authorList>
    </citation>
    <scope>NUCLEOTIDE SEQUENCE [LARGE SCALE GENOMIC DNA]</scope>
    <source>
        <strain evidence="7 8">P1-1</strain>
    </source>
</reference>
<dbReference type="InterPro" id="IPR007688">
    <property type="entry name" value="Conjugal_tfr_TrbL/VirB6"/>
</dbReference>
<dbReference type="GO" id="GO:0030255">
    <property type="term" value="P:protein secretion by the type IV secretion system"/>
    <property type="evidence" value="ECO:0007669"/>
    <property type="project" value="InterPro"/>
</dbReference>
<evidence type="ECO:0000256" key="1">
    <source>
        <dbReference type="ARBA" id="ARBA00004141"/>
    </source>
</evidence>
<feature type="transmembrane region" description="Helical" evidence="6">
    <location>
        <begin position="20"/>
        <end position="42"/>
    </location>
</feature>
<dbReference type="STRING" id="1549748.WH95_19575"/>
<dbReference type="Proteomes" id="UP000034491">
    <property type="component" value="Unassembled WGS sequence"/>
</dbReference>
<feature type="transmembrane region" description="Helical" evidence="6">
    <location>
        <begin position="87"/>
        <end position="105"/>
    </location>
</feature>
<dbReference type="Pfam" id="PF04610">
    <property type="entry name" value="TrbL"/>
    <property type="match status" value="1"/>
</dbReference>
<dbReference type="EMBL" id="LANI01000037">
    <property type="protein sequence ID" value="KKJ75221.1"/>
    <property type="molecule type" value="Genomic_DNA"/>
</dbReference>
<keyword evidence="5 6" id="KW-0472">Membrane</keyword>
<accession>A0A0M2R0S4</accession>
<evidence type="ECO:0000313" key="7">
    <source>
        <dbReference type="EMBL" id="KKJ75221.1"/>
    </source>
</evidence>
<proteinExistence type="inferred from homology"/>
<evidence type="ECO:0000313" key="8">
    <source>
        <dbReference type="Proteomes" id="UP000034491"/>
    </source>
</evidence>
<feature type="transmembrane region" description="Helical" evidence="6">
    <location>
        <begin position="189"/>
        <end position="208"/>
    </location>
</feature>
<comment type="caution">
    <text evidence="7">The sequence shown here is derived from an EMBL/GenBank/DDBJ whole genome shotgun (WGS) entry which is preliminary data.</text>
</comment>
<evidence type="ECO:0000256" key="6">
    <source>
        <dbReference type="SAM" id="Phobius"/>
    </source>
</evidence>